<dbReference type="AlphaFoldDB" id="G7W6W4"/>
<dbReference type="HOGENOM" id="CLU_000445_8_1_9"/>
<dbReference type="FunFam" id="3.40.50.300:FF:000006">
    <property type="entry name" value="DNA-binding transcriptional regulator NtrC"/>
    <property type="match status" value="1"/>
</dbReference>
<dbReference type="CDD" id="cd00130">
    <property type="entry name" value="PAS"/>
    <property type="match status" value="1"/>
</dbReference>
<evidence type="ECO:0000313" key="7">
    <source>
        <dbReference type="Proteomes" id="UP000006346"/>
    </source>
</evidence>
<dbReference type="InterPro" id="IPR000014">
    <property type="entry name" value="PAS"/>
</dbReference>
<keyword evidence="6" id="KW-0238">DNA-binding</keyword>
<dbReference type="RefSeq" id="WP_014186628.1">
    <property type="nucleotide sequence ID" value="NC_016584.1"/>
</dbReference>
<dbReference type="Pfam" id="PF25601">
    <property type="entry name" value="AAA_lid_14"/>
    <property type="match status" value="1"/>
</dbReference>
<dbReference type="InterPro" id="IPR003593">
    <property type="entry name" value="AAA+_ATPase"/>
</dbReference>
<reference evidence="6 7" key="2">
    <citation type="journal article" date="2012" name="J. Bacteriol.">
        <title>Complete genome sequences of Desulfosporosinus orientis DSM765T, Desulfosporosinus youngiae DSM17734T, Desulfosporosinus meridiei DSM13257T, and Desulfosporosinus acidiphilus DSM22704T.</title>
        <authorList>
            <person name="Pester M."/>
            <person name="Brambilla E."/>
            <person name="Alazard D."/>
            <person name="Rattei T."/>
            <person name="Weinmaier T."/>
            <person name="Han J."/>
            <person name="Lucas S."/>
            <person name="Lapidus A."/>
            <person name="Cheng J.F."/>
            <person name="Goodwin L."/>
            <person name="Pitluck S."/>
            <person name="Peters L."/>
            <person name="Ovchinnikova G."/>
            <person name="Teshima H."/>
            <person name="Detter J.C."/>
            <person name="Han C.S."/>
            <person name="Tapia R."/>
            <person name="Land M.L."/>
            <person name="Hauser L."/>
            <person name="Kyrpides N.C."/>
            <person name="Ivanova N.N."/>
            <person name="Pagani I."/>
            <person name="Huntmann M."/>
            <person name="Wei C.L."/>
            <person name="Davenport K.W."/>
            <person name="Daligault H."/>
            <person name="Chain P.S."/>
            <person name="Chen A."/>
            <person name="Mavromatis K."/>
            <person name="Markowitz V."/>
            <person name="Szeto E."/>
            <person name="Mikhailova N."/>
            <person name="Pati A."/>
            <person name="Wagner M."/>
            <person name="Woyke T."/>
            <person name="Ollivier B."/>
            <person name="Klenk H.P."/>
            <person name="Spring S."/>
            <person name="Loy A."/>
        </authorList>
    </citation>
    <scope>NUCLEOTIDE SEQUENCE [LARGE SCALE GENOMIC DNA]</scope>
    <source>
        <strain evidence="7">ATCC 19365 / DSM 765 / NCIMB 8382 / VKM B-1628</strain>
    </source>
</reference>
<dbReference type="PROSITE" id="PS50045">
    <property type="entry name" value="SIGMA54_INTERACT_4"/>
    <property type="match status" value="1"/>
</dbReference>
<proteinExistence type="predicted"/>
<gene>
    <name evidence="6" type="ordered locus">Desor_4401</name>
</gene>
<dbReference type="eggNOG" id="COG3829">
    <property type="taxonomic scope" value="Bacteria"/>
</dbReference>
<dbReference type="InterPro" id="IPR009057">
    <property type="entry name" value="Homeodomain-like_sf"/>
</dbReference>
<dbReference type="InterPro" id="IPR025662">
    <property type="entry name" value="Sigma_54_int_dom_ATP-bd_1"/>
</dbReference>
<dbReference type="InterPro" id="IPR002078">
    <property type="entry name" value="Sigma_54_int"/>
</dbReference>
<dbReference type="PANTHER" id="PTHR32071:SF74">
    <property type="entry name" value="TRANSCRIPTIONAL ACTIVATOR ROCR"/>
    <property type="match status" value="1"/>
</dbReference>
<dbReference type="OrthoDB" id="1672812at2"/>
<evidence type="ECO:0000256" key="2">
    <source>
        <dbReference type="ARBA" id="ARBA00022840"/>
    </source>
</evidence>
<dbReference type="Pfam" id="PF13426">
    <property type="entry name" value="PAS_9"/>
    <property type="match status" value="1"/>
</dbReference>
<dbReference type="SUPFAM" id="SSF46689">
    <property type="entry name" value="Homeodomain-like"/>
    <property type="match status" value="1"/>
</dbReference>
<dbReference type="CDD" id="cd00009">
    <property type="entry name" value="AAA"/>
    <property type="match status" value="1"/>
</dbReference>
<dbReference type="InterPro" id="IPR027417">
    <property type="entry name" value="P-loop_NTPase"/>
</dbReference>
<dbReference type="InterPro" id="IPR058031">
    <property type="entry name" value="AAA_lid_NorR"/>
</dbReference>
<dbReference type="PANTHER" id="PTHR32071">
    <property type="entry name" value="TRANSCRIPTIONAL REGULATORY PROTEIN"/>
    <property type="match status" value="1"/>
</dbReference>
<dbReference type="GO" id="GO:0006355">
    <property type="term" value="P:regulation of DNA-templated transcription"/>
    <property type="evidence" value="ECO:0007669"/>
    <property type="project" value="InterPro"/>
</dbReference>
<evidence type="ECO:0000256" key="4">
    <source>
        <dbReference type="ARBA" id="ARBA00023163"/>
    </source>
</evidence>
<name>G7W6W4_DESOD</name>
<dbReference type="SUPFAM" id="SSF55785">
    <property type="entry name" value="PYP-like sensor domain (PAS domain)"/>
    <property type="match status" value="1"/>
</dbReference>
<dbReference type="EMBL" id="CP003108">
    <property type="protein sequence ID" value="AET69821.1"/>
    <property type="molecule type" value="Genomic_DNA"/>
</dbReference>
<evidence type="ECO:0000256" key="3">
    <source>
        <dbReference type="ARBA" id="ARBA00023015"/>
    </source>
</evidence>
<keyword evidence="2" id="KW-0067">ATP-binding</keyword>
<dbReference type="Gene3D" id="1.10.8.60">
    <property type="match status" value="1"/>
</dbReference>
<dbReference type="GO" id="GO:0043565">
    <property type="term" value="F:sequence-specific DNA binding"/>
    <property type="evidence" value="ECO:0007669"/>
    <property type="project" value="InterPro"/>
</dbReference>
<dbReference type="Pfam" id="PF02954">
    <property type="entry name" value="HTH_8"/>
    <property type="match status" value="1"/>
</dbReference>
<dbReference type="GO" id="GO:0005524">
    <property type="term" value="F:ATP binding"/>
    <property type="evidence" value="ECO:0007669"/>
    <property type="project" value="UniProtKB-KW"/>
</dbReference>
<dbReference type="Gene3D" id="1.10.10.60">
    <property type="entry name" value="Homeodomain-like"/>
    <property type="match status" value="1"/>
</dbReference>
<organism evidence="6 7">
    <name type="scientific">Desulfosporosinus orientis (strain ATCC 19365 / DSM 765 / NCIMB 8382 / VKM B-1628 / Singapore I)</name>
    <name type="common">Desulfotomaculum orientis</name>
    <dbReference type="NCBI Taxonomy" id="768706"/>
    <lineage>
        <taxon>Bacteria</taxon>
        <taxon>Bacillati</taxon>
        <taxon>Bacillota</taxon>
        <taxon>Clostridia</taxon>
        <taxon>Eubacteriales</taxon>
        <taxon>Desulfitobacteriaceae</taxon>
        <taxon>Desulfosporosinus</taxon>
    </lineage>
</organism>
<keyword evidence="7" id="KW-1185">Reference proteome</keyword>
<reference evidence="7" key="1">
    <citation type="submission" date="2011-11" db="EMBL/GenBank/DDBJ databases">
        <title>Complete sequence of Desulfosporosinus orientis DSM 765.</title>
        <authorList>
            <person name="Lucas S."/>
            <person name="Han J."/>
            <person name="Lapidus A."/>
            <person name="Cheng J.-F."/>
            <person name="Goodwin L."/>
            <person name="Pitluck S."/>
            <person name="Peters L."/>
            <person name="Ovchinnikova G."/>
            <person name="Teshima H."/>
            <person name="Detter J.C."/>
            <person name="Han C."/>
            <person name="Tapia R."/>
            <person name="Land M."/>
            <person name="Hauser L."/>
            <person name="Kyrpides N."/>
            <person name="Ivanova N."/>
            <person name="Pagani I."/>
            <person name="Pester M."/>
            <person name="Spring S."/>
            <person name="Ollivier B."/>
            <person name="Rattei T."/>
            <person name="Klenk H.-P."/>
            <person name="Wagner M."/>
            <person name="Loy A."/>
            <person name="Woyke T."/>
        </authorList>
    </citation>
    <scope>NUCLEOTIDE SEQUENCE [LARGE SCALE GENOMIC DNA]</scope>
    <source>
        <strain evidence="7">ATCC 19365 / DSM 765 / NCIMB 8382 / VKM B-1628</strain>
    </source>
</reference>
<dbReference type="SMART" id="SM00091">
    <property type="entry name" value="PAS"/>
    <property type="match status" value="2"/>
</dbReference>
<dbReference type="SUPFAM" id="SSF52540">
    <property type="entry name" value="P-loop containing nucleoside triphosphate hydrolases"/>
    <property type="match status" value="1"/>
</dbReference>
<dbReference type="PATRIC" id="fig|768706.3.peg.4472"/>
<dbReference type="InterPro" id="IPR002197">
    <property type="entry name" value="HTH_Fis"/>
</dbReference>
<evidence type="ECO:0000256" key="1">
    <source>
        <dbReference type="ARBA" id="ARBA00022741"/>
    </source>
</evidence>
<evidence type="ECO:0000313" key="6">
    <source>
        <dbReference type="EMBL" id="AET69821.1"/>
    </source>
</evidence>
<dbReference type="Pfam" id="PF00158">
    <property type="entry name" value="Sigma54_activat"/>
    <property type="match status" value="1"/>
</dbReference>
<keyword evidence="4" id="KW-0804">Transcription</keyword>
<dbReference type="InterPro" id="IPR035965">
    <property type="entry name" value="PAS-like_dom_sf"/>
</dbReference>
<dbReference type="SMART" id="SM00382">
    <property type="entry name" value="AAA"/>
    <property type="match status" value="1"/>
</dbReference>
<dbReference type="PROSITE" id="PS00675">
    <property type="entry name" value="SIGMA54_INTERACT_1"/>
    <property type="match status" value="1"/>
</dbReference>
<evidence type="ECO:0000259" key="5">
    <source>
        <dbReference type="PROSITE" id="PS50045"/>
    </source>
</evidence>
<sequence>MEERLSSYLQLLAENSEEGMIITDIQDSILYMNVSARMLLNSDDVRNRSLSALIPIENLKTQGEKQKVFKLGNKTLSIRVSAVHVEDLPLCLWYLSDITLKVRLERELTCLKTIFDYIDEGVIMSDPENRITLYNKPISNFEEMNPDQVLGKHLDEIYKLNQHSNVLSTGIPLKDSYKRYSTTTGKELQGMGKTYPVIKDNKVIAVFSVVRDVSVIRQLLFKAVELQEGAYPKKASYGTRYTFKDIIGENHVMTKAIRESQKIAQTYSPVLICGETGTGKELFAQSIHNYKNVDQPFVAINCAALPESLLESLLFGTIKGAFTGADNMKGLFEQAGEGTLFLDEINSMSIMLQAKLLRVLQEKLVRRIGATTEIPVNCHVISSCNEDPEECVNNGTLRKDLYYRLALIRIDIPALRERGKDIESLAEFFLTKFARLYGKKTINLSEDFRRFLYHHTWPGNVRELEYTLESCVAIMDDEEELSINSLPTHLRSKLDQDNYPTIAIANSGTLSCILRDVEKKVILTTLQEHHWNIARSAKAIGIGRQNLQYRMRKLEIENQAFSH</sequence>
<dbReference type="Gene3D" id="3.40.50.300">
    <property type="entry name" value="P-loop containing nucleotide triphosphate hydrolases"/>
    <property type="match status" value="1"/>
</dbReference>
<dbReference type="Gene3D" id="3.30.450.20">
    <property type="entry name" value="PAS domain"/>
    <property type="match status" value="1"/>
</dbReference>
<keyword evidence="3" id="KW-0805">Transcription regulation</keyword>
<keyword evidence="1" id="KW-0547">Nucleotide-binding</keyword>
<accession>G7W6W4</accession>
<dbReference type="KEGG" id="dor:Desor_4401"/>
<protein>
    <submittedName>
        <fullName evidence="6">Transcriptional regulator containing PAS, AAA-type ATPase, and DNA-binding domains</fullName>
    </submittedName>
</protein>
<dbReference type="Proteomes" id="UP000006346">
    <property type="component" value="Chromosome"/>
</dbReference>
<dbReference type="PRINTS" id="PR01590">
    <property type="entry name" value="HTHFIS"/>
</dbReference>
<feature type="domain" description="Sigma-54 factor interaction" evidence="5">
    <location>
        <begin position="246"/>
        <end position="473"/>
    </location>
</feature>